<dbReference type="EMBL" id="CASHSV030000615">
    <property type="protein sequence ID" value="CAJ2672301.1"/>
    <property type="molecule type" value="Genomic_DNA"/>
</dbReference>
<name>A0ACB0LV54_TRIPR</name>
<reference evidence="1" key="1">
    <citation type="submission" date="2023-10" db="EMBL/GenBank/DDBJ databases">
        <authorList>
            <person name="Rodriguez Cubillos JULIANA M."/>
            <person name="De Vega J."/>
        </authorList>
    </citation>
    <scope>NUCLEOTIDE SEQUENCE</scope>
</reference>
<gene>
    <name evidence="1" type="ORF">MILVUS5_LOCUS35950</name>
</gene>
<evidence type="ECO:0000313" key="2">
    <source>
        <dbReference type="Proteomes" id="UP001177021"/>
    </source>
</evidence>
<proteinExistence type="predicted"/>
<organism evidence="1 2">
    <name type="scientific">Trifolium pratense</name>
    <name type="common">Red clover</name>
    <dbReference type="NCBI Taxonomy" id="57577"/>
    <lineage>
        <taxon>Eukaryota</taxon>
        <taxon>Viridiplantae</taxon>
        <taxon>Streptophyta</taxon>
        <taxon>Embryophyta</taxon>
        <taxon>Tracheophyta</taxon>
        <taxon>Spermatophyta</taxon>
        <taxon>Magnoliopsida</taxon>
        <taxon>eudicotyledons</taxon>
        <taxon>Gunneridae</taxon>
        <taxon>Pentapetalae</taxon>
        <taxon>rosids</taxon>
        <taxon>fabids</taxon>
        <taxon>Fabales</taxon>
        <taxon>Fabaceae</taxon>
        <taxon>Papilionoideae</taxon>
        <taxon>50 kb inversion clade</taxon>
        <taxon>NPAAA clade</taxon>
        <taxon>Hologalegina</taxon>
        <taxon>IRL clade</taxon>
        <taxon>Trifolieae</taxon>
        <taxon>Trifolium</taxon>
    </lineage>
</organism>
<keyword evidence="2" id="KW-1185">Reference proteome</keyword>
<comment type="caution">
    <text evidence="1">The sequence shown here is derived from an EMBL/GenBank/DDBJ whole genome shotgun (WGS) entry which is preliminary data.</text>
</comment>
<dbReference type="Proteomes" id="UP001177021">
    <property type="component" value="Unassembled WGS sequence"/>
</dbReference>
<sequence>MQTALTFATTTFVPLTTSKSVSHLTTSFPTKLIASPSRGSPPRYTAIKVAKDNSEPSTVNYNSAFSVFPAEACETVGGDACLADMYPEVKLQPEAKKDTPKAATSENTEREYLEYSDPKTVFQAEACDDLGGTFCEPDYQKGVY</sequence>
<protein>
    <submittedName>
        <fullName evidence="1">Uncharacterized protein</fullName>
    </submittedName>
</protein>
<accession>A0ACB0LV54</accession>
<evidence type="ECO:0000313" key="1">
    <source>
        <dbReference type="EMBL" id="CAJ2672301.1"/>
    </source>
</evidence>